<evidence type="ECO:0000256" key="10">
    <source>
        <dbReference type="ARBA" id="ARBA00022723"/>
    </source>
</evidence>
<reference evidence="17 18" key="1">
    <citation type="submission" date="2016-08" db="EMBL/GenBank/DDBJ databases">
        <title>Novel Firmicutes and Novel Genomes.</title>
        <authorList>
            <person name="Poppleton D.I."/>
            <person name="Gribaldo S."/>
        </authorList>
    </citation>
    <scope>NUCLEOTIDE SEQUENCE [LARGE SCALE GENOMIC DNA]</scope>
    <source>
        <strain evidence="17 18">CTT3</strain>
    </source>
</reference>
<dbReference type="GO" id="GO:0005737">
    <property type="term" value="C:cytoplasm"/>
    <property type="evidence" value="ECO:0007669"/>
    <property type="project" value="UniProtKB-SubCell"/>
</dbReference>
<evidence type="ECO:0000256" key="9">
    <source>
        <dbReference type="ARBA" id="ARBA00022722"/>
    </source>
</evidence>
<dbReference type="Gene3D" id="3.40.1260.20">
    <property type="entry name" value="Ribonuclease E, catalytic domain"/>
    <property type="match status" value="1"/>
</dbReference>
<comment type="subcellular location">
    <subcellularLocation>
        <location evidence="2">Cytoplasm</location>
    </subcellularLocation>
</comment>
<keyword evidence="5" id="KW-0963">Cytoplasm</keyword>
<dbReference type="OrthoDB" id="9804278at2"/>
<dbReference type="Pfam" id="PF10150">
    <property type="entry name" value="RNase_E_G"/>
    <property type="match status" value="1"/>
</dbReference>
<keyword evidence="12" id="KW-0255">Endonuclease</keyword>
<comment type="similarity">
    <text evidence="3">Belongs to the RNase E/G family. RNase G subfamily.</text>
</comment>
<dbReference type="NCBIfam" id="TIGR00757">
    <property type="entry name" value="RNaseEG"/>
    <property type="match status" value="1"/>
</dbReference>
<dbReference type="GO" id="GO:0000049">
    <property type="term" value="F:tRNA binding"/>
    <property type="evidence" value="ECO:0007669"/>
    <property type="project" value="UniProtKB-KW"/>
</dbReference>
<keyword evidence="8" id="KW-0819">tRNA processing</keyword>
<evidence type="ECO:0000256" key="6">
    <source>
        <dbReference type="ARBA" id="ARBA00022552"/>
    </source>
</evidence>
<evidence type="ECO:0000256" key="13">
    <source>
        <dbReference type="ARBA" id="ARBA00022801"/>
    </source>
</evidence>
<evidence type="ECO:0000259" key="16">
    <source>
        <dbReference type="PROSITE" id="PS50126"/>
    </source>
</evidence>
<dbReference type="PANTHER" id="PTHR30001:SF0">
    <property type="entry name" value="RIBONUCLEASE G"/>
    <property type="match status" value="1"/>
</dbReference>
<dbReference type="InterPro" id="IPR012340">
    <property type="entry name" value="NA-bd_OB-fold"/>
</dbReference>
<dbReference type="SUPFAM" id="SSF50249">
    <property type="entry name" value="Nucleic acid-binding proteins"/>
    <property type="match status" value="1"/>
</dbReference>
<keyword evidence="6" id="KW-0698">rRNA processing</keyword>
<keyword evidence="9" id="KW-0540">Nuclease</keyword>
<keyword evidence="11" id="KW-0699">rRNA-binding</keyword>
<dbReference type="Gene3D" id="2.40.50.140">
    <property type="entry name" value="Nucleic acid-binding proteins"/>
    <property type="match status" value="1"/>
</dbReference>
<evidence type="ECO:0000256" key="11">
    <source>
        <dbReference type="ARBA" id="ARBA00022730"/>
    </source>
</evidence>
<keyword evidence="13" id="KW-0378">Hydrolase</keyword>
<keyword evidence="10" id="KW-0479">Metal-binding</keyword>
<dbReference type="GO" id="GO:0046872">
    <property type="term" value="F:metal ion binding"/>
    <property type="evidence" value="ECO:0007669"/>
    <property type="project" value="UniProtKB-KW"/>
</dbReference>
<dbReference type="PROSITE" id="PS50126">
    <property type="entry name" value="S1"/>
    <property type="match status" value="1"/>
</dbReference>
<dbReference type="GO" id="GO:0006364">
    <property type="term" value="P:rRNA processing"/>
    <property type="evidence" value="ECO:0007669"/>
    <property type="project" value="UniProtKB-KW"/>
</dbReference>
<dbReference type="SMART" id="SM00316">
    <property type="entry name" value="S1"/>
    <property type="match status" value="1"/>
</dbReference>
<dbReference type="InterPro" id="IPR019307">
    <property type="entry name" value="RNA-bd_AU-1/RNase_E/G"/>
</dbReference>
<feature type="non-terminal residue" evidence="17">
    <location>
        <position position="500"/>
    </location>
</feature>
<comment type="caution">
    <text evidence="17">The sequence shown here is derived from an EMBL/GenBank/DDBJ whole genome shotgun (WGS) entry which is preliminary data.</text>
</comment>
<dbReference type="GO" id="GO:0008033">
    <property type="term" value="P:tRNA processing"/>
    <property type="evidence" value="ECO:0007669"/>
    <property type="project" value="UniProtKB-KW"/>
</dbReference>
<keyword evidence="18" id="KW-1185">Reference proteome</keyword>
<dbReference type="PANTHER" id="PTHR30001">
    <property type="entry name" value="RIBONUCLEASE"/>
    <property type="match status" value="1"/>
</dbReference>
<keyword evidence="14" id="KW-0460">Magnesium</keyword>
<dbReference type="Pfam" id="PF20833">
    <property type="entry name" value="RNase_E_G_Thio"/>
    <property type="match status" value="1"/>
</dbReference>
<evidence type="ECO:0000256" key="5">
    <source>
        <dbReference type="ARBA" id="ARBA00022490"/>
    </source>
</evidence>
<keyword evidence="15" id="KW-0694">RNA-binding</keyword>
<feature type="domain" description="S1 motif" evidence="16">
    <location>
        <begin position="38"/>
        <end position="125"/>
    </location>
</feature>
<evidence type="ECO:0000256" key="14">
    <source>
        <dbReference type="ARBA" id="ARBA00022842"/>
    </source>
</evidence>
<dbReference type="RefSeq" id="WP_120168030.1">
    <property type="nucleotide sequence ID" value="NZ_MCIB01000007.1"/>
</dbReference>
<dbReference type="GO" id="GO:0016787">
    <property type="term" value="F:hydrolase activity"/>
    <property type="evidence" value="ECO:0007669"/>
    <property type="project" value="UniProtKB-KW"/>
</dbReference>
<dbReference type="GO" id="GO:0004540">
    <property type="term" value="F:RNA nuclease activity"/>
    <property type="evidence" value="ECO:0007669"/>
    <property type="project" value="InterPro"/>
</dbReference>
<evidence type="ECO:0000256" key="1">
    <source>
        <dbReference type="ARBA" id="ARBA00001946"/>
    </source>
</evidence>
<name>A0A419T730_9FIRM</name>
<comment type="cofactor">
    <cofactor evidence="1">
        <name>Mg(2+)</name>
        <dbReference type="ChEBI" id="CHEBI:18420"/>
    </cofactor>
</comment>
<sequence>MKEIIIDCGFNQDRVAILENSELVELYIEEVDNKRILGNIYKGRVANVLPGMQAAFVDIGHDKNAFLYVKDAIPKDMLLNEDVNIKDISIRDVVKSGQELIVQVVKEPLGTKGARITTHITLPGRYLVLMPFTRYVGISRRINEEEERERLKNIIEKIKPEDMGIIVRTAGEGKDEETLKDDLNYLVNTLNRVYMERNLCTAPKMIYKDLNLVHRTARDLFSPDTKRLLINDKDKYKDVLKFVDMFSPHLKNKIDYFDENYDIFEYFGIEVMIKNALKRKVWLKSGGYIIIDETEALTSIDVNTGKYVGSTNLEDTVLKTNIEAAKEIAKQLRLRNIGGIIIIDFIDMKKEEDENEVLECLKNELKKDKTKTTVLGITKLGLVEMTRKKDRDRLSSKILKDCPYCEGTGKVYSEPTVINKIEKEIKRISLHTNSEAVILEVNPSVNKYLEEREYLNEIEKKYNIKVFIHSVESIHSNDIKVRSMGKIQDIKKTYESLRIC</sequence>
<evidence type="ECO:0000313" key="18">
    <source>
        <dbReference type="Proteomes" id="UP000284177"/>
    </source>
</evidence>
<evidence type="ECO:0000256" key="3">
    <source>
        <dbReference type="ARBA" id="ARBA00005663"/>
    </source>
</evidence>
<protein>
    <recommendedName>
        <fullName evidence="4">Ribonuclease G</fullName>
    </recommendedName>
</protein>
<evidence type="ECO:0000313" key="17">
    <source>
        <dbReference type="EMBL" id="RKD33213.1"/>
    </source>
</evidence>
<gene>
    <name evidence="17" type="ORF">BET03_09895</name>
</gene>
<dbReference type="InterPro" id="IPR048583">
    <property type="entry name" value="RNase_E_G_thioredoxin-like"/>
</dbReference>
<dbReference type="GO" id="GO:0019843">
    <property type="term" value="F:rRNA binding"/>
    <property type="evidence" value="ECO:0007669"/>
    <property type="project" value="UniProtKB-KW"/>
</dbReference>
<evidence type="ECO:0000256" key="2">
    <source>
        <dbReference type="ARBA" id="ARBA00004496"/>
    </source>
</evidence>
<dbReference type="InterPro" id="IPR004659">
    <property type="entry name" value="RNase_E/G"/>
</dbReference>
<accession>A0A419T730</accession>
<keyword evidence="7" id="KW-0820">tRNA-binding</keyword>
<evidence type="ECO:0000256" key="12">
    <source>
        <dbReference type="ARBA" id="ARBA00022759"/>
    </source>
</evidence>
<evidence type="ECO:0000256" key="7">
    <source>
        <dbReference type="ARBA" id="ARBA00022555"/>
    </source>
</evidence>
<dbReference type="AlphaFoldDB" id="A0A419T730"/>
<proteinExistence type="inferred from homology"/>
<evidence type="ECO:0000256" key="4">
    <source>
        <dbReference type="ARBA" id="ARBA00017719"/>
    </source>
</evidence>
<dbReference type="GO" id="GO:0004519">
    <property type="term" value="F:endonuclease activity"/>
    <property type="evidence" value="ECO:0007669"/>
    <property type="project" value="UniProtKB-KW"/>
</dbReference>
<evidence type="ECO:0000256" key="15">
    <source>
        <dbReference type="ARBA" id="ARBA00022884"/>
    </source>
</evidence>
<organism evidence="17 18">
    <name type="scientific">Thermohalobacter berrensis</name>
    <dbReference type="NCBI Taxonomy" id="99594"/>
    <lineage>
        <taxon>Bacteria</taxon>
        <taxon>Bacillati</taxon>
        <taxon>Bacillota</taxon>
        <taxon>Tissierellia</taxon>
        <taxon>Tissierellales</taxon>
        <taxon>Thermohalobacteraceae</taxon>
        <taxon>Thermohalobacter</taxon>
    </lineage>
</organism>
<dbReference type="CDD" id="cd04453">
    <property type="entry name" value="S1_RNase_E"/>
    <property type="match status" value="1"/>
</dbReference>
<dbReference type="Proteomes" id="UP000284177">
    <property type="component" value="Unassembled WGS sequence"/>
</dbReference>
<evidence type="ECO:0000256" key="8">
    <source>
        <dbReference type="ARBA" id="ARBA00022694"/>
    </source>
</evidence>
<dbReference type="InterPro" id="IPR003029">
    <property type="entry name" value="S1_domain"/>
</dbReference>
<dbReference type="EMBL" id="MCIB01000007">
    <property type="protein sequence ID" value="RKD33213.1"/>
    <property type="molecule type" value="Genomic_DNA"/>
</dbReference>